<reference evidence="5 6" key="1">
    <citation type="submission" date="2024-08" db="EMBL/GenBank/DDBJ databases">
        <authorList>
            <person name="Paterson S."/>
        </authorList>
    </citation>
    <scope>NUCLEOTIDE SEQUENCE [LARGE SCALE GENOMIC DNA]</scope>
</reference>
<feature type="compositionally biased region" description="Basic and acidic residues" evidence="1">
    <location>
        <begin position="1866"/>
        <end position="1886"/>
    </location>
</feature>
<dbReference type="PANTHER" id="PTHR46127:SF1">
    <property type="entry name" value="CILIA- AND FLAGELLA-ASSOCIATED PROTEIN 65"/>
    <property type="match status" value="1"/>
</dbReference>
<protein>
    <submittedName>
        <fullName evidence="5">Uncharacterized protein</fullName>
    </submittedName>
</protein>
<dbReference type="Pfam" id="PF24507">
    <property type="entry name" value="Ig_CFAP65_4th"/>
    <property type="match status" value="1"/>
</dbReference>
<feature type="domain" description="CFAP65 fourth Ig-like" evidence="3">
    <location>
        <begin position="340"/>
        <end position="449"/>
    </location>
</feature>
<name>A0ABC9HH82_FASHE</name>
<dbReference type="InterPro" id="IPR058536">
    <property type="entry name" value="Ig_CFAP65_4th"/>
</dbReference>
<evidence type="ECO:0000259" key="2">
    <source>
        <dbReference type="Pfam" id="PF24291"/>
    </source>
</evidence>
<feature type="domain" description="CFAP65-like ninth Ig-like" evidence="4">
    <location>
        <begin position="1082"/>
        <end position="1269"/>
    </location>
</feature>
<dbReference type="Proteomes" id="UP001189180">
    <property type="component" value="Unassembled WGS sequence"/>
</dbReference>
<dbReference type="InterPro" id="IPR056305">
    <property type="entry name" value="Ig_CFAP65_10th"/>
</dbReference>
<dbReference type="Gene3D" id="2.60.40.10">
    <property type="entry name" value="Immunoglobulins"/>
    <property type="match status" value="4"/>
</dbReference>
<sequence>MGKSRAQCEGFEFDSELVWADWKPGIKYVKHIDVQNLNARSMELQYSLPATSEFQTVYPKTRKIAAGALFRLPITFAPVKRKFHEDLVTFKIKNANTFSVHLRATLPEYAINIPKKMNFGFVAVNESKSQIFSIRNLSSLETPFSLRIQSPFGANIVEGNLSSKEKRMIELKFQPQNPGFFCMEVHFDYGQSYERTASMSLCGTAEYPKLSVMACNTLPQSECEDPRSIILGFPVTASGSNSERIIVVENSSKVDAAARVSPISSEVGFTRDQIFRVGLTTSIIRPGQKIDIPVYYQPKETGRDHVGYFKVITSELFGETMVKCTGQSPKVNVQTSVDHLVFDIVQLGQYDQRVLHIQNTCGLPTSYQLVTNASTGKPGVSTKDRQERFSATVFPIMDGSATGIISSGDEIRVVIGFVPPWTGHYHRRLVLLVSNQAPLFIDLLGTCHDLHEQPHHLKMQHLRIKQSPYDVQSVPSENEIQPADDYCSTSQSAFEEYARVKYVLETVIEPPPISIDPAYIEFTPNSECVRHAVRCAQYQIDTERLGLPPQENGASYGLTRTVVVQNQTTDVMLIRWTPLRSIPPLIWNKSIETRDVDQRSAGERWTRKTTGAFFIEPMECELAGGASSNFVITFVPNCLDQFFHHEFEGFAAYKIQRDCSLCSPDVLRAPHCIAVSCIGHTFAPSKQPFMPEFGIDRRSIRYPSMDAGETRFETFCVRNNSAQPLVVQRNTLSKPVIEQKNFMGNSCTIQLIPPILQIPPKSESILVVQCDASPTLKKLSQPVHENHSLQLLFNKRPDYELALPVIVDVIKAAVELEHDGELYFPPAQIGAPVRRKFAIHNMTSFKTRFEWVLLSQHEKELSVTPKTGLLRPNEIQYHTWTFCATENCQRVFTAYLRFARTELDRTFPVWPEHTGRVRLRVIAIAVPVRLQMEPNSANCDTIRIGTHSSVQLKLRNPCLASTYFTLTTQVTLYEDSITDTPSCPSAGISHEIPSACDDLVGILPSSGLLAGQSSLPVLVTVTPPLAGSYRIQLFYQLWSDETSTQTVTVTQTSDSAMTSVNSSCSLTGPIPIAMLIWNAVYPTLRITDIAGSGLLEAYGAVELWRDLGLDGVNVSLACEPTWNELKDAIGSRSTYRDHPKAKQPRGPVHDMFLAAGTAPEGTDPCESTVRLLVQNTSKVDARFAFLFPENLYDKLPNWAESGMYSDEELHHMYVQNNLLFKIQPRRVKLKSGEHVEIQITYNHRMTGANHLPVLWKIDGGREIQLNLLGITLPLHQPYLHFAQRRYTFPAVPLSTGDSRLGYLFRMQLRNPSARAVQYQVWPLQWPPDSTHPNRLLRQNADEPTAVGGCEYDMPVLYCSNQIGVVDAYGFGHLEWRFRPFEAKSYLAYCPIRIRDALGVPNSERDSSREKYNDTILLELVAIAYDPRQLGSKRVPAHPQRVQLPSAKERNGFTVDGDAEIAGLQAEHTLRRLESGESVWVQLSHHFLSLGRVTLGARVRRLFHMNHCAPNMFEMPTDQRAVPTYRYLFYPRLPEDMESLEIHPQFGHIRPGQSIQIEVTFTALGIPRIVDIELTCELRDEALEQAYENAMTVWQADCERRQVEFTYTDKNPLNELNRGGRDRWFKRITSEGDTIKNQPMAPKPHFLHLTLGLEVVSHEELQLNWPETWNTQFIDSTLLLQPIHTMAPVLNGSGPFSPVQQQCCVAMISSVVSGLLHDPDFVELIKQATYSESNASGDDPVPFFVQFRDRNCSAQMSNIEQNDRDRTPTVEPVGEKSIHMVMQTQPFEFDTWLTDTEQHHDRLVTDGLNDSGEEDEICMNNPGFRSLAETTIAQILRNILTEANVHEIELTSRFRAIVLPPNADFGQLDRENGDSYSSRDVRTQSPK</sequence>
<feature type="domain" description="CFAP65 tenth Ig-like" evidence="2">
    <location>
        <begin position="1350"/>
        <end position="1395"/>
    </location>
</feature>
<evidence type="ECO:0000313" key="6">
    <source>
        <dbReference type="Proteomes" id="UP001189180"/>
    </source>
</evidence>
<dbReference type="PANTHER" id="PTHR46127">
    <property type="entry name" value="CILIA- AND FLAGELLA-ASSOCIATED PROTEIN 65"/>
    <property type="match status" value="1"/>
</dbReference>
<dbReference type="GO" id="GO:0031514">
    <property type="term" value="C:motile cilium"/>
    <property type="evidence" value="ECO:0007669"/>
    <property type="project" value="UniProtKB-SubCell"/>
</dbReference>
<dbReference type="EMBL" id="CANUEZ050000260">
    <property type="protein sequence ID" value="CAM0512783.1"/>
    <property type="molecule type" value="Genomic_DNA"/>
</dbReference>
<dbReference type="InterPro" id="IPR056344">
    <property type="entry name" value="Ig_CFAP65-like_9th"/>
</dbReference>
<accession>A0ABC9HH82</accession>
<gene>
    <name evidence="5" type="ORF">FHB240107_LOCUS15520</name>
</gene>
<dbReference type="GO" id="GO:0005737">
    <property type="term" value="C:cytoplasm"/>
    <property type="evidence" value="ECO:0007669"/>
    <property type="project" value="UniProtKB-SubCell"/>
</dbReference>
<evidence type="ECO:0000259" key="4">
    <source>
        <dbReference type="Pfam" id="PF24816"/>
    </source>
</evidence>
<organism evidence="5 6">
    <name type="scientific">Fasciola hepatica</name>
    <name type="common">Liver fluke</name>
    <dbReference type="NCBI Taxonomy" id="6192"/>
    <lineage>
        <taxon>Eukaryota</taxon>
        <taxon>Metazoa</taxon>
        <taxon>Spiralia</taxon>
        <taxon>Lophotrochozoa</taxon>
        <taxon>Platyhelminthes</taxon>
        <taxon>Trematoda</taxon>
        <taxon>Digenea</taxon>
        <taxon>Plagiorchiida</taxon>
        <taxon>Echinostomata</taxon>
        <taxon>Echinostomatoidea</taxon>
        <taxon>Fasciolidae</taxon>
        <taxon>Fasciola</taxon>
    </lineage>
</organism>
<evidence type="ECO:0000256" key="1">
    <source>
        <dbReference type="SAM" id="MobiDB-lite"/>
    </source>
</evidence>
<evidence type="ECO:0000259" key="3">
    <source>
        <dbReference type="Pfam" id="PF24507"/>
    </source>
</evidence>
<comment type="caution">
    <text evidence="5">The sequence shown here is derived from an EMBL/GenBank/DDBJ whole genome shotgun (WGS) entry which is preliminary data.</text>
</comment>
<dbReference type="InterPro" id="IPR052614">
    <property type="entry name" value="CFAP65"/>
</dbReference>
<dbReference type="Pfam" id="PF24816">
    <property type="entry name" value="Ig_CFAP65__9th"/>
    <property type="match status" value="1"/>
</dbReference>
<dbReference type="InterPro" id="IPR013783">
    <property type="entry name" value="Ig-like_fold"/>
</dbReference>
<keyword evidence="6" id="KW-1185">Reference proteome</keyword>
<dbReference type="Pfam" id="PF24291">
    <property type="entry name" value="Ig_CFAP65"/>
    <property type="match status" value="1"/>
</dbReference>
<feature type="region of interest" description="Disordered" evidence="1">
    <location>
        <begin position="1862"/>
        <end position="1886"/>
    </location>
</feature>
<evidence type="ECO:0000313" key="5">
    <source>
        <dbReference type="EMBL" id="CAM0512783.1"/>
    </source>
</evidence>
<proteinExistence type="predicted"/>